<evidence type="ECO:0000256" key="3">
    <source>
        <dbReference type="ARBA" id="ARBA00022989"/>
    </source>
</evidence>
<protein>
    <recommendedName>
        <fullName evidence="6">HTTM-like domain-containing protein</fullName>
    </recommendedName>
</protein>
<dbReference type="EMBL" id="HBNS01008962">
    <property type="protein sequence ID" value="CAE4592572.1"/>
    <property type="molecule type" value="Transcribed_RNA"/>
</dbReference>
<evidence type="ECO:0000313" key="7">
    <source>
        <dbReference type="EMBL" id="CAE4592572.1"/>
    </source>
</evidence>
<gene>
    <name evidence="7" type="ORF">DBRI00130_LOCUS7246</name>
    <name evidence="8" type="ORF">DBRI00130_LOCUS7247</name>
</gene>
<evidence type="ECO:0000256" key="4">
    <source>
        <dbReference type="ARBA" id="ARBA00023136"/>
    </source>
</evidence>
<keyword evidence="4 5" id="KW-0472">Membrane</keyword>
<evidence type="ECO:0000256" key="2">
    <source>
        <dbReference type="ARBA" id="ARBA00022692"/>
    </source>
</evidence>
<feature type="transmembrane region" description="Helical" evidence="5">
    <location>
        <begin position="78"/>
        <end position="97"/>
    </location>
</feature>
<dbReference type="EMBL" id="HBNS01008963">
    <property type="protein sequence ID" value="CAE4592573.1"/>
    <property type="molecule type" value="Transcribed_RNA"/>
</dbReference>
<dbReference type="PANTHER" id="PTHR39535:SF2">
    <property type="entry name" value="HTTM DOMAIN-CONTAINING PROTEIN"/>
    <property type="match status" value="1"/>
</dbReference>
<evidence type="ECO:0000259" key="6">
    <source>
        <dbReference type="SMART" id="SM00752"/>
    </source>
</evidence>
<dbReference type="InterPro" id="IPR052964">
    <property type="entry name" value="Sporulation_signal_mat"/>
</dbReference>
<evidence type="ECO:0000256" key="1">
    <source>
        <dbReference type="ARBA" id="ARBA00004127"/>
    </source>
</evidence>
<dbReference type="GO" id="GO:0012505">
    <property type="term" value="C:endomembrane system"/>
    <property type="evidence" value="ECO:0007669"/>
    <property type="project" value="UniProtKB-SubCell"/>
</dbReference>
<reference evidence="7" key="1">
    <citation type="submission" date="2021-01" db="EMBL/GenBank/DDBJ databases">
        <authorList>
            <person name="Corre E."/>
            <person name="Pelletier E."/>
            <person name="Niang G."/>
            <person name="Scheremetjew M."/>
            <person name="Finn R."/>
            <person name="Kale V."/>
            <person name="Holt S."/>
            <person name="Cochrane G."/>
            <person name="Meng A."/>
            <person name="Brown T."/>
            <person name="Cohen L."/>
        </authorList>
    </citation>
    <scope>NUCLEOTIDE SEQUENCE</scope>
    <source>
        <strain evidence="7">GSO104</strain>
    </source>
</reference>
<keyword evidence="3 5" id="KW-1133">Transmembrane helix</keyword>
<keyword evidence="2 5" id="KW-0812">Transmembrane</keyword>
<evidence type="ECO:0000256" key="5">
    <source>
        <dbReference type="SAM" id="Phobius"/>
    </source>
</evidence>
<dbReference type="PANTHER" id="PTHR39535">
    <property type="entry name" value="SPORULATION-DELAYING PROTEIN SDPB"/>
    <property type="match status" value="1"/>
</dbReference>
<feature type="domain" description="HTTM-like" evidence="6">
    <location>
        <begin position="10"/>
        <end position="306"/>
    </location>
</feature>
<dbReference type="AlphaFoldDB" id="A0A6V2CAR2"/>
<organism evidence="7">
    <name type="scientific">Ditylum brightwellii</name>
    <dbReference type="NCBI Taxonomy" id="49249"/>
    <lineage>
        <taxon>Eukaryota</taxon>
        <taxon>Sar</taxon>
        <taxon>Stramenopiles</taxon>
        <taxon>Ochrophyta</taxon>
        <taxon>Bacillariophyta</taxon>
        <taxon>Mediophyceae</taxon>
        <taxon>Lithodesmiophycidae</taxon>
        <taxon>Lithodesmiales</taxon>
        <taxon>Lithodesmiaceae</taxon>
        <taxon>Ditylum</taxon>
    </lineage>
</organism>
<evidence type="ECO:0000313" key="8">
    <source>
        <dbReference type="EMBL" id="CAE4592573.1"/>
    </source>
</evidence>
<accession>A0A6V2CAR2</accession>
<proteinExistence type="predicted"/>
<comment type="subcellular location">
    <subcellularLocation>
        <location evidence="1">Endomembrane system</location>
        <topology evidence="1">Multi-pass membrane protein</topology>
    </subcellularLocation>
</comment>
<dbReference type="InterPro" id="IPR011020">
    <property type="entry name" value="HTTM-like"/>
</dbReference>
<sequence length="531" mass="62442">MQQRGWPCLAQQQDIRALAAFRILSGLYLLYDIIERLQYGRLSLLWYTSTDNSFLRPDDTPHRSPIHRFWFYRGSENVQIFLFVVTFLLSLSFMLGYKCNAFSKTLLWLNVVAMQCRCMPPHDGSDTFIRHLLLWSIQLPMSQVWSLDSVYQQNMLKKRTDKRNIDYCDIQNVVAVWGLRLQIVIMYLGTVIHRTYDSYGFEIYKSKWLPPQLTAVHYALHQSLGSRDSWLCNFVRNNLPASQFMTLTGMLIETFAPIMSLIMGNKAHIPAFFLFKLHFGLYVLMNLPNWQFVGMIASVVWLPSWFWNNMQKNLALRFPNVFAPPTVYLSPELMEKKDGVSEAERKKNSVRDATIKVQRRRRPYVTYFLFSYMLYDFVGNRNWFRKFDNGDIGEGIRFSQYWVMFSEPSSNTKQVMLTGTLNDKENVNVWEWMKSHGANIETVDLEEFQIYVWTNMTHVFPSPRIERAFSEWPSASEAKSKHFLRSFCNETPFSYLKLTVQSCYTMPPGSEERYSSPWATVVDADCDYRSQ</sequence>
<dbReference type="SMART" id="SM00752">
    <property type="entry name" value="HTTM"/>
    <property type="match status" value="1"/>
</dbReference>
<name>A0A6V2CAR2_9STRA</name>